<evidence type="ECO:0000313" key="2">
    <source>
        <dbReference type="Proteomes" id="UP001162030"/>
    </source>
</evidence>
<dbReference type="Pfam" id="PF19807">
    <property type="entry name" value="DUF6290"/>
    <property type="match status" value="1"/>
</dbReference>
<accession>A0ABM9I1L8</accession>
<sequence>MSTTVSIHVTKQQWKLFKAAAEKQGITLSDLMRSATQQAIDAEQQEDRLAVLETKLATGFKALSEQIGLVKKTLDGLVAE</sequence>
<dbReference type="Proteomes" id="UP001162030">
    <property type="component" value="Chromosome"/>
</dbReference>
<proteinExistence type="predicted"/>
<dbReference type="InterPro" id="IPR046257">
    <property type="entry name" value="DUF6290"/>
</dbReference>
<protein>
    <submittedName>
        <fullName evidence="1">Uncharacterized protein</fullName>
    </submittedName>
</protein>
<dbReference type="RefSeq" id="WP_317963959.1">
    <property type="nucleotide sequence ID" value="NZ_OX458333.1"/>
</dbReference>
<evidence type="ECO:0000313" key="1">
    <source>
        <dbReference type="EMBL" id="CAI8830480.1"/>
    </source>
</evidence>
<reference evidence="1 2" key="1">
    <citation type="submission" date="2023-03" db="EMBL/GenBank/DDBJ databases">
        <authorList>
            <person name="Pearce D."/>
        </authorList>
    </citation>
    <scope>NUCLEOTIDE SEQUENCE [LARGE SCALE GENOMIC DNA]</scope>
    <source>
        <strain evidence="1">Msz</strain>
    </source>
</reference>
<dbReference type="EMBL" id="OX458333">
    <property type="protein sequence ID" value="CAI8830480.1"/>
    <property type="molecule type" value="Genomic_DNA"/>
</dbReference>
<name>A0ABM9I1L8_9GAMM</name>
<gene>
    <name evidence="1" type="ORF">MSZNOR_2134</name>
</gene>
<organism evidence="1 2">
    <name type="scientific">Methylocaldum szegediense</name>
    <dbReference type="NCBI Taxonomy" id="73780"/>
    <lineage>
        <taxon>Bacteria</taxon>
        <taxon>Pseudomonadati</taxon>
        <taxon>Pseudomonadota</taxon>
        <taxon>Gammaproteobacteria</taxon>
        <taxon>Methylococcales</taxon>
        <taxon>Methylococcaceae</taxon>
        <taxon>Methylocaldum</taxon>
    </lineage>
</organism>
<keyword evidence="2" id="KW-1185">Reference proteome</keyword>